<dbReference type="SUPFAM" id="SSF53448">
    <property type="entry name" value="Nucleotide-diphospho-sugar transferases"/>
    <property type="match status" value="1"/>
</dbReference>
<sequence>MVTISLCMIVKNEEDVLARCLASVQDLVDEIIIADTGSTDATKEIAAKFTDHLYDFPWIDDFSAARNFAFSKASMDYCMWLDADDIITDQDRTGFLELKQTLDPDTDVVMMKYNTGFDANGTPTFSYYRERLLKRAAGFVWQGAVHEVITPRGTLLYSGVAVTHHKLHPSDPDRNLRIFEKLLREGKTLCPREQFYYARELYYHAQYERAIQVFHAFLNDGAGWVENNIDACQHLAYCYYKLGKRREALDALFSSFRYDTPRAELCCDIGKHFLDCGSYQQAIYWYETAASRNKNDHAGGFVNQDCYGYIPYLQLCVCYDRLGDLVQANDYNERAGKEKPDDSIVAKNRLYFLEKMHT</sequence>
<dbReference type="Gene3D" id="3.90.550.10">
    <property type="entry name" value="Spore Coat Polysaccharide Biosynthesis Protein SpsA, Chain A"/>
    <property type="match status" value="1"/>
</dbReference>
<dbReference type="PANTHER" id="PTHR43630:SF2">
    <property type="entry name" value="GLYCOSYLTRANSFERASE"/>
    <property type="match status" value="1"/>
</dbReference>
<reference evidence="2" key="1">
    <citation type="submission" date="2020-10" db="EMBL/GenBank/DDBJ databases">
        <authorList>
            <person name="Gilroy R."/>
        </authorList>
    </citation>
    <scope>NUCLEOTIDE SEQUENCE</scope>
    <source>
        <strain evidence="2">ChiSjej4B22-9803</strain>
    </source>
</reference>
<accession>A0A9D1S6E6</accession>
<name>A0A9D1S6E6_9FIRM</name>
<evidence type="ECO:0000259" key="1">
    <source>
        <dbReference type="Pfam" id="PF00535"/>
    </source>
</evidence>
<feature type="domain" description="Glycosyltransferase 2-like" evidence="1">
    <location>
        <begin position="5"/>
        <end position="122"/>
    </location>
</feature>
<dbReference type="Pfam" id="PF00535">
    <property type="entry name" value="Glycos_transf_2"/>
    <property type="match status" value="1"/>
</dbReference>
<dbReference type="Gene3D" id="1.25.40.10">
    <property type="entry name" value="Tetratricopeptide repeat domain"/>
    <property type="match status" value="2"/>
</dbReference>
<dbReference type="Proteomes" id="UP000824111">
    <property type="component" value="Unassembled WGS sequence"/>
</dbReference>
<dbReference type="InterPro" id="IPR001173">
    <property type="entry name" value="Glyco_trans_2-like"/>
</dbReference>
<comment type="caution">
    <text evidence="2">The sequence shown here is derived from an EMBL/GenBank/DDBJ whole genome shotgun (WGS) entry which is preliminary data.</text>
</comment>
<dbReference type="PANTHER" id="PTHR43630">
    <property type="entry name" value="POLY-BETA-1,6-N-ACETYL-D-GLUCOSAMINE SYNTHASE"/>
    <property type="match status" value="1"/>
</dbReference>
<protein>
    <submittedName>
        <fullName evidence="2">Glycosyltransferase</fullName>
    </submittedName>
</protein>
<dbReference type="CDD" id="cd02511">
    <property type="entry name" value="Beta4Glucosyltransferase"/>
    <property type="match status" value="1"/>
</dbReference>
<dbReference type="EMBL" id="DVND01000067">
    <property type="protein sequence ID" value="HIU48232.1"/>
    <property type="molecule type" value="Genomic_DNA"/>
</dbReference>
<dbReference type="InterPro" id="IPR011990">
    <property type="entry name" value="TPR-like_helical_dom_sf"/>
</dbReference>
<evidence type="ECO:0000313" key="2">
    <source>
        <dbReference type="EMBL" id="HIU48232.1"/>
    </source>
</evidence>
<organism evidence="2 3">
    <name type="scientific">Candidatus Avimonoglobus intestinipullorum</name>
    <dbReference type="NCBI Taxonomy" id="2840699"/>
    <lineage>
        <taxon>Bacteria</taxon>
        <taxon>Bacillati</taxon>
        <taxon>Bacillota</taxon>
        <taxon>Clostridia</taxon>
        <taxon>Eubacteriales</taxon>
        <taxon>Candidatus Avimonoglobus</taxon>
    </lineage>
</organism>
<dbReference type="InterPro" id="IPR019734">
    <property type="entry name" value="TPR_rpt"/>
</dbReference>
<dbReference type="AlphaFoldDB" id="A0A9D1S6E6"/>
<dbReference type="SMART" id="SM00028">
    <property type="entry name" value="TPR"/>
    <property type="match status" value="2"/>
</dbReference>
<reference evidence="2" key="2">
    <citation type="journal article" date="2021" name="PeerJ">
        <title>Extensive microbial diversity within the chicken gut microbiome revealed by metagenomics and culture.</title>
        <authorList>
            <person name="Gilroy R."/>
            <person name="Ravi A."/>
            <person name="Getino M."/>
            <person name="Pursley I."/>
            <person name="Horton D.L."/>
            <person name="Alikhan N.F."/>
            <person name="Baker D."/>
            <person name="Gharbi K."/>
            <person name="Hall N."/>
            <person name="Watson M."/>
            <person name="Adriaenssens E.M."/>
            <person name="Foster-Nyarko E."/>
            <person name="Jarju S."/>
            <person name="Secka A."/>
            <person name="Antonio M."/>
            <person name="Oren A."/>
            <person name="Chaudhuri R.R."/>
            <person name="La Ragione R."/>
            <person name="Hildebrand F."/>
            <person name="Pallen M.J."/>
        </authorList>
    </citation>
    <scope>NUCLEOTIDE SEQUENCE</scope>
    <source>
        <strain evidence="2">ChiSjej4B22-9803</strain>
    </source>
</reference>
<proteinExistence type="predicted"/>
<evidence type="ECO:0000313" key="3">
    <source>
        <dbReference type="Proteomes" id="UP000824111"/>
    </source>
</evidence>
<dbReference type="SUPFAM" id="SSF48452">
    <property type="entry name" value="TPR-like"/>
    <property type="match status" value="1"/>
</dbReference>
<dbReference type="InterPro" id="IPR029044">
    <property type="entry name" value="Nucleotide-diphossugar_trans"/>
</dbReference>
<gene>
    <name evidence="2" type="ORF">IAB04_02600</name>
</gene>